<dbReference type="EMBL" id="CZKB01000017">
    <property type="protein sequence ID" value="CUR61307.1"/>
    <property type="molecule type" value="Genomic_DNA"/>
</dbReference>
<organism evidence="1">
    <name type="scientific">metagenome</name>
    <dbReference type="NCBI Taxonomy" id="256318"/>
    <lineage>
        <taxon>unclassified sequences</taxon>
        <taxon>metagenomes</taxon>
    </lineage>
</organism>
<sequence length="129" mass="14877">MTTVNDTKASPGRVEVHLEEFGQHSWWRALLNTVTGTSGSAQYRFIARVAGAADTPDLHVREGATFPLMRWQDLDDEHQPNAFSDIAHQRLEELDISLRNDGWCRSEETGRHWWSRTYEATRQPASRQR</sequence>
<evidence type="ECO:0000313" key="1">
    <source>
        <dbReference type="EMBL" id="CUR61307.1"/>
    </source>
</evidence>
<accession>A0A2P2CH83</accession>
<name>A0A2P2CH83_9ZZZZ</name>
<reference evidence="1" key="1">
    <citation type="submission" date="2015-08" db="EMBL/GenBank/DDBJ databases">
        <authorList>
            <person name="Babu N.S."/>
            <person name="Beckwith C.J."/>
            <person name="Beseler K.G."/>
            <person name="Brison A."/>
            <person name="Carone J.V."/>
            <person name="Caskin T.P."/>
            <person name="Diamond M."/>
            <person name="Durham M.E."/>
            <person name="Foxe J.M."/>
            <person name="Go M."/>
            <person name="Henderson B.A."/>
            <person name="Jones I.B."/>
            <person name="McGettigan J.A."/>
            <person name="Micheletti S.J."/>
            <person name="Nasrallah M.E."/>
            <person name="Ortiz D."/>
            <person name="Piller C.R."/>
            <person name="Privatt S.R."/>
            <person name="Schneider S.L."/>
            <person name="Sharp S."/>
            <person name="Smith T.C."/>
            <person name="Stanton J.D."/>
            <person name="Ullery H.E."/>
            <person name="Wilson R.J."/>
            <person name="Serrano M.G."/>
            <person name="Buck G."/>
            <person name="Lee V."/>
            <person name="Wang Y."/>
            <person name="Carvalho R."/>
            <person name="Voegtly L."/>
            <person name="Shi R."/>
            <person name="Duckworth R."/>
            <person name="Johnson A."/>
            <person name="Loviza R."/>
            <person name="Walstead R."/>
            <person name="Shah Z."/>
            <person name="Kiflezghi M."/>
            <person name="Wade K."/>
            <person name="Ball S.L."/>
            <person name="Bradley K.W."/>
            <person name="Asai D.J."/>
            <person name="Bowman C.A."/>
            <person name="Russell D.A."/>
            <person name="Pope W.H."/>
            <person name="Jacobs-Sera D."/>
            <person name="Hendrix R.W."/>
            <person name="Hatfull G.F."/>
        </authorList>
    </citation>
    <scope>NUCLEOTIDE SEQUENCE</scope>
</reference>
<dbReference type="AlphaFoldDB" id="A0A2P2CH83"/>
<proteinExistence type="predicted"/>
<protein>
    <submittedName>
        <fullName evidence="1">Uncharacterized protein</fullName>
    </submittedName>
</protein>
<gene>
    <name evidence="1" type="ORF">NOCA1240410</name>
</gene>